<evidence type="ECO:0008006" key="3">
    <source>
        <dbReference type="Google" id="ProtNLM"/>
    </source>
</evidence>
<reference evidence="1 2" key="1">
    <citation type="journal article" date="2018" name="MBio">
        <title>Comparative Genomics Reveals the Core Gene Toolbox for the Fungus-Insect Symbiosis.</title>
        <authorList>
            <person name="Wang Y."/>
            <person name="Stata M."/>
            <person name="Wang W."/>
            <person name="Stajich J.E."/>
            <person name="White M.M."/>
            <person name="Moncalvo J.M."/>
        </authorList>
    </citation>
    <scope>NUCLEOTIDE SEQUENCE [LARGE SCALE GENOMIC DNA]</scope>
    <source>
        <strain evidence="1 2">SWE-8-4</strain>
    </source>
</reference>
<comment type="caution">
    <text evidence="1">The sequence shown here is derived from an EMBL/GenBank/DDBJ whole genome shotgun (WGS) entry which is preliminary data.</text>
</comment>
<evidence type="ECO:0000313" key="2">
    <source>
        <dbReference type="Proteomes" id="UP000245383"/>
    </source>
</evidence>
<proteinExistence type="predicted"/>
<sequence>MFLSQFDTPESKKVTNTIALEQMEPKNFTDVKYFNEVFNSLIRDIDNRYYTLHMIKQIYLTDTRRDIQSIVNMPSKDSQKKIPKVNKTKEANIQMQNISAHLAKLDRPNYANTCQNCGQKEHITSSCWTKKKSQSEEISSAHTLCFESKGLIALEEPVEQENAFATAAGTRTN</sequence>
<dbReference type="EMBL" id="MBFR01000248">
    <property type="protein sequence ID" value="PVU90615.1"/>
    <property type="molecule type" value="Genomic_DNA"/>
</dbReference>
<accession>A0A2T9YE76</accession>
<keyword evidence="2" id="KW-1185">Reference proteome</keyword>
<name>A0A2T9YE76_9FUNG</name>
<dbReference type="AlphaFoldDB" id="A0A2T9YE76"/>
<gene>
    <name evidence="1" type="ORF">BB561_004803</name>
</gene>
<protein>
    <recommendedName>
        <fullName evidence="3">CCHC-type domain-containing protein</fullName>
    </recommendedName>
</protein>
<evidence type="ECO:0000313" key="1">
    <source>
        <dbReference type="EMBL" id="PVU90615.1"/>
    </source>
</evidence>
<organism evidence="1 2">
    <name type="scientific">Smittium simulii</name>
    <dbReference type="NCBI Taxonomy" id="133385"/>
    <lineage>
        <taxon>Eukaryota</taxon>
        <taxon>Fungi</taxon>
        <taxon>Fungi incertae sedis</taxon>
        <taxon>Zoopagomycota</taxon>
        <taxon>Kickxellomycotina</taxon>
        <taxon>Harpellomycetes</taxon>
        <taxon>Harpellales</taxon>
        <taxon>Legeriomycetaceae</taxon>
        <taxon>Smittium</taxon>
    </lineage>
</organism>
<dbReference type="Proteomes" id="UP000245383">
    <property type="component" value="Unassembled WGS sequence"/>
</dbReference>